<feature type="transmembrane region" description="Helical" evidence="1">
    <location>
        <begin position="6"/>
        <end position="27"/>
    </location>
</feature>
<reference evidence="2 3" key="1">
    <citation type="journal article" date="2016" name="Antonie Van Leeuwenhoek">
        <title>Nocardia donostiensis sp. nov., isolated from human respiratory specimens.</title>
        <authorList>
            <person name="Ercibengoa M."/>
            <person name="Bell M."/>
            <person name="Marimon J.M."/>
            <person name="Humrighouse B."/>
            <person name="Klenk H.P."/>
            <person name="Potter G."/>
            <person name="Perez-Trallero E."/>
        </authorList>
    </citation>
    <scope>NUCLEOTIDE SEQUENCE [LARGE SCALE GENOMIC DNA]</scope>
    <source>
        <strain evidence="2 3">X1655</strain>
    </source>
</reference>
<evidence type="ECO:0000313" key="3">
    <source>
        <dbReference type="Proteomes" id="UP000188836"/>
    </source>
</evidence>
<name>A0A1W0B702_9NOCA</name>
<sequence length="59" mass="6077">MWGLPIVVLGGLQLVVMLDGTVVALAAGRHLQPQMVMPVNSGVVGRWIRVSAVGSVAGL</sequence>
<proteinExistence type="predicted"/>
<keyword evidence="1" id="KW-0472">Membrane</keyword>
<organism evidence="2 3">
    <name type="scientific">Nocardia donostiensis</name>
    <dbReference type="NCBI Taxonomy" id="1538463"/>
    <lineage>
        <taxon>Bacteria</taxon>
        <taxon>Bacillati</taxon>
        <taxon>Actinomycetota</taxon>
        <taxon>Actinomycetes</taxon>
        <taxon>Mycobacteriales</taxon>
        <taxon>Nocardiaceae</taxon>
        <taxon>Nocardia</taxon>
    </lineage>
</organism>
<evidence type="ECO:0000313" key="2">
    <source>
        <dbReference type="EMBL" id="ONM46388.1"/>
    </source>
</evidence>
<keyword evidence="3" id="KW-1185">Reference proteome</keyword>
<dbReference type="EMBL" id="MUMY01000025">
    <property type="protein sequence ID" value="ONM46388.1"/>
    <property type="molecule type" value="Genomic_DNA"/>
</dbReference>
<keyword evidence="1" id="KW-1133">Transmembrane helix</keyword>
<dbReference type="AlphaFoldDB" id="A0A1W0B702"/>
<evidence type="ECO:0000256" key="1">
    <source>
        <dbReference type="SAM" id="Phobius"/>
    </source>
</evidence>
<keyword evidence="1" id="KW-0812">Transmembrane</keyword>
<comment type="caution">
    <text evidence="2">The sequence shown here is derived from an EMBL/GenBank/DDBJ whole genome shotgun (WGS) entry which is preliminary data.</text>
</comment>
<protein>
    <submittedName>
        <fullName evidence="2">Uncharacterized protein</fullName>
    </submittedName>
</protein>
<gene>
    <name evidence="2" type="ORF">B0T46_23055</name>
</gene>
<dbReference type="STRING" id="1538463.B0T36_06070"/>
<dbReference type="Proteomes" id="UP000188836">
    <property type="component" value="Unassembled WGS sequence"/>
</dbReference>
<accession>A0A1W0B702</accession>